<evidence type="ECO:0000313" key="1">
    <source>
        <dbReference type="EMBL" id="KAJ9055205.1"/>
    </source>
</evidence>
<proteinExistence type="predicted"/>
<keyword evidence="2" id="KW-1185">Reference proteome</keyword>
<dbReference type="EMBL" id="QTSX02006408">
    <property type="protein sequence ID" value="KAJ9055205.1"/>
    <property type="molecule type" value="Genomic_DNA"/>
</dbReference>
<name>A0ACC2RYQ8_9FUNG</name>
<evidence type="ECO:0000313" key="2">
    <source>
        <dbReference type="Proteomes" id="UP001165960"/>
    </source>
</evidence>
<gene>
    <name evidence="1" type="ORF">DSO57_1006559</name>
</gene>
<accession>A0ACC2RYQ8</accession>
<dbReference type="Proteomes" id="UP001165960">
    <property type="component" value="Unassembled WGS sequence"/>
</dbReference>
<comment type="caution">
    <text evidence="1">The sequence shown here is derived from an EMBL/GenBank/DDBJ whole genome shotgun (WGS) entry which is preliminary data.</text>
</comment>
<sequence length="145" mass="16670">MTLPLTPQPDHPMETPTAKETTSTQLFGVLYITLTGMVDSMVLTSRPWSLLRQSMSYIIKLAPILWWALPAGLFQPHPELPNASTYTWFPEKNKKPFVFYLYIIRMGILVKVWDALGVNVKMDKAYQHLDWKKISPGYSSIKQII</sequence>
<organism evidence="1 2">
    <name type="scientific">Entomophthora muscae</name>
    <dbReference type="NCBI Taxonomy" id="34485"/>
    <lineage>
        <taxon>Eukaryota</taxon>
        <taxon>Fungi</taxon>
        <taxon>Fungi incertae sedis</taxon>
        <taxon>Zoopagomycota</taxon>
        <taxon>Entomophthoromycotina</taxon>
        <taxon>Entomophthoromycetes</taxon>
        <taxon>Entomophthorales</taxon>
        <taxon>Entomophthoraceae</taxon>
        <taxon>Entomophthora</taxon>
    </lineage>
</organism>
<protein>
    <submittedName>
        <fullName evidence="1">Uncharacterized protein</fullName>
    </submittedName>
</protein>
<reference evidence="1" key="1">
    <citation type="submission" date="2022-04" db="EMBL/GenBank/DDBJ databases">
        <title>Genome of the entomopathogenic fungus Entomophthora muscae.</title>
        <authorList>
            <person name="Elya C."/>
            <person name="Lovett B.R."/>
            <person name="Lee E."/>
            <person name="Macias A.M."/>
            <person name="Hajek A.E."/>
            <person name="De Bivort B.L."/>
            <person name="Kasson M.T."/>
            <person name="De Fine Licht H.H."/>
            <person name="Stajich J.E."/>
        </authorList>
    </citation>
    <scope>NUCLEOTIDE SEQUENCE</scope>
    <source>
        <strain evidence="1">Berkeley</strain>
    </source>
</reference>